<proteinExistence type="predicted"/>
<evidence type="ECO:0000313" key="2">
    <source>
        <dbReference type="RefSeq" id="XP_008812248.2"/>
    </source>
</evidence>
<reference evidence="2" key="1">
    <citation type="submission" date="2025-08" db="UniProtKB">
        <authorList>
            <consortium name="RefSeq"/>
        </authorList>
    </citation>
    <scope>IDENTIFICATION</scope>
    <source>
        <tissue evidence="2">Young leaves</tissue>
    </source>
</reference>
<dbReference type="OrthoDB" id="1858881at2759"/>
<protein>
    <submittedName>
        <fullName evidence="2">Uncharacterized protein LOC103723190</fullName>
    </submittedName>
</protein>
<organism evidence="1 2">
    <name type="scientific">Phoenix dactylifera</name>
    <name type="common">Date palm</name>
    <dbReference type="NCBI Taxonomy" id="42345"/>
    <lineage>
        <taxon>Eukaryota</taxon>
        <taxon>Viridiplantae</taxon>
        <taxon>Streptophyta</taxon>
        <taxon>Embryophyta</taxon>
        <taxon>Tracheophyta</taxon>
        <taxon>Spermatophyta</taxon>
        <taxon>Magnoliopsida</taxon>
        <taxon>Liliopsida</taxon>
        <taxon>Arecaceae</taxon>
        <taxon>Coryphoideae</taxon>
        <taxon>Phoeniceae</taxon>
        <taxon>Phoenix</taxon>
    </lineage>
</organism>
<name>A0A8B7D3I5_PHODC</name>
<accession>A0A8B7D3I5</accession>
<evidence type="ECO:0000313" key="1">
    <source>
        <dbReference type="Proteomes" id="UP000228380"/>
    </source>
</evidence>
<dbReference type="PANTHER" id="PTHR33872">
    <property type="entry name" value="DNA POLYMERASE EPSILON CATALYTIC SUBUNIT A"/>
    <property type="match status" value="1"/>
</dbReference>
<dbReference type="PANTHER" id="PTHR33872:SF2">
    <property type="entry name" value="DNA POLYMERASE EPSILON CATALYTIC SUBUNIT A"/>
    <property type="match status" value="1"/>
</dbReference>
<gene>
    <name evidence="2" type="primary">LOC103723190</name>
</gene>
<dbReference type="GeneID" id="103723190"/>
<dbReference type="Proteomes" id="UP000228380">
    <property type="component" value="Unplaced"/>
</dbReference>
<dbReference type="AlphaFoldDB" id="A0A8B7D3I5"/>
<keyword evidence="1" id="KW-1185">Reference proteome</keyword>
<sequence>MGSLMSGWDSPFLDPDTVRLERNKSLTKEEIEIFWKLHKKAEEEEGENFQNASRSPKQSSQEMDAIRLKNFALRHQIGKRTSDNTNELDAKPDKSGDWWTRSNWAFLNEPPLDEMDDSAHKYTAQFHVATLATKGA</sequence>
<dbReference type="RefSeq" id="XP_008812248.2">
    <property type="nucleotide sequence ID" value="XM_008814026.4"/>
</dbReference>
<dbReference type="KEGG" id="pda:103723190"/>